<evidence type="ECO:0000259" key="5">
    <source>
        <dbReference type="Pfam" id="PF25245"/>
    </source>
</evidence>
<evidence type="ECO:0000313" key="6">
    <source>
        <dbReference type="EMBL" id="KAG2263752.1"/>
    </source>
</evidence>
<reference evidence="6 7" key="1">
    <citation type="submission" date="2020-02" db="EMBL/GenBank/DDBJ databases">
        <authorList>
            <person name="Ma Q."/>
            <person name="Huang Y."/>
            <person name="Song X."/>
            <person name="Pei D."/>
        </authorList>
    </citation>
    <scope>NUCLEOTIDE SEQUENCE [LARGE SCALE GENOMIC DNA]</scope>
    <source>
        <strain evidence="6">Sxm20200214</strain>
        <tissue evidence="6">Leaf</tissue>
    </source>
</reference>
<dbReference type="EMBL" id="JAAMPC010000014">
    <property type="protein sequence ID" value="KAG2263752.1"/>
    <property type="molecule type" value="Genomic_DNA"/>
</dbReference>
<accession>A0A8X7Q5N5</accession>
<dbReference type="PANTHER" id="PTHR46598">
    <property type="entry name" value="BNAC05G43320D PROTEIN"/>
    <property type="match status" value="1"/>
</dbReference>
<dbReference type="InterPro" id="IPR003591">
    <property type="entry name" value="Leu-rich_rpt_typical-subtyp"/>
</dbReference>
<dbReference type="SMART" id="SM00369">
    <property type="entry name" value="LRR_TYP"/>
    <property type="match status" value="3"/>
</dbReference>
<gene>
    <name evidence="6" type="ORF">Bca52824_070831</name>
</gene>
<dbReference type="InterPro" id="IPR055414">
    <property type="entry name" value="LRR_R13L4/SHOC2-like"/>
</dbReference>
<dbReference type="Pfam" id="PF23598">
    <property type="entry name" value="LRR_14"/>
    <property type="match status" value="1"/>
</dbReference>
<dbReference type="SUPFAM" id="SSF52058">
    <property type="entry name" value="L domain-like"/>
    <property type="match status" value="1"/>
</dbReference>
<dbReference type="InterPro" id="IPR032675">
    <property type="entry name" value="LRR_dom_sf"/>
</dbReference>
<keyword evidence="2" id="KW-0433">Leucine-rich repeat</keyword>
<dbReference type="SMART" id="SM00364">
    <property type="entry name" value="LRR_BAC"/>
    <property type="match status" value="3"/>
</dbReference>
<sequence length="378" mass="42550">MHSEMSHWSRSAAGSFRIPESANKKVRMRSCVEWEKTQFTLALKIYLIRDYNLFLYLSLSLSLFFLHGGNTPLKHRLKRAFVSAAYVIEKDPTFLEFDTLLSLLQSMKLARAAFPALALVECMFKNRKAGLSTDEKLDYMKPDLPACNAALEACCRQMESLSDAESVIESMSVIGFLGYLYARKGLKEKINELESLMDGKFKEGKTKLDHALADAFLNALVKGGFFGTAMQVVEKCREMKVFVDKCRLCCVYASDVPGEISKLINMQRLLIADNLIERLPGNLGKLQSLKVLILDGNRISCLPDELGQLIRLEQLSISRNMLIYLPDTIGSLRNLVLLNVSNNRLKSLPESLGSCASLEEIQANGMFLVFIFRTLCFH</sequence>
<dbReference type="PANTHER" id="PTHR46598:SF2">
    <property type="entry name" value="OS01G0788900 PROTEIN"/>
    <property type="match status" value="1"/>
</dbReference>
<proteinExistence type="inferred from homology"/>
<evidence type="ECO:0000256" key="3">
    <source>
        <dbReference type="ARBA" id="ARBA00022737"/>
    </source>
</evidence>
<evidence type="ECO:0000313" key="7">
    <source>
        <dbReference type="Proteomes" id="UP000886595"/>
    </source>
</evidence>
<evidence type="ECO:0000259" key="4">
    <source>
        <dbReference type="Pfam" id="PF23598"/>
    </source>
</evidence>
<dbReference type="OrthoDB" id="651467at2759"/>
<organism evidence="6 7">
    <name type="scientific">Brassica carinata</name>
    <name type="common">Ethiopian mustard</name>
    <name type="synonym">Abyssinian cabbage</name>
    <dbReference type="NCBI Taxonomy" id="52824"/>
    <lineage>
        <taxon>Eukaryota</taxon>
        <taxon>Viridiplantae</taxon>
        <taxon>Streptophyta</taxon>
        <taxon>Embryophyta</taxon>
        <taxon>Tracheophyta</taxon>
        <taxon>Spermatophyta</taxon>
        <taxon>Magnoliopsida</taxon>
        <taxon>eudicotyledons</taxon>
        <taxon>Gunneridae</taxon>
        <taxon>Pentapetalae</taxon>
        <taxon>rosids</taxon>
        <taxon>malvids</taxon>
        <taxon>Brassicales</taxon>
        <taxon>Brassicaceae</taxon>
        <taxon>Brassiceae</taxon>
        <taxon>Brassica</taxon>
    </lineage>
</organism>
<dbReference type="AlphaFoldDB" id="A0A8X7Q5N5"/>
<evidence type="ECO:0000256" key="2">
    <source>
        <dbReference type="ARBA" id="ARBA00022614"/>
    </source>
</evidence>
<comment type="similarity">
    <text evidence="1">Belongs to the PPR family. P subfamily.</text>
</comment>
<dbReference type="Proteomes" id="UP000886595">
    <property type="component" value="Unassembled WGS sequence"/>
</dbReference>
<evidence type="ECO:0000256" key="1">
    <source>
        <dbReference type="ARBA" id="ARBA00007626"/>
    </source>
</evidence>
<dbReference type="InterPro" id="IPR057440">
    <property type="entry name" value="At1g68980-like_TPR"/>
</dbReference>
<comment type="caution">
    <text evidence="6">The sequence shown here is derived from an EMBL/GenBank/DDBJ whole genome shotgun (WGS) entry which is preliminary data.</text>
</comment>
<dbReference type="InterPro" id="IPR001611">
    <property type="entry name" value="Leu-rich_rpt"/>
</dbReference>
<dbReference type="Gene3D" id="3.80.10.10">
    <property type="entry name" value="Ribonuclease Inhibitor"/>
    <property type="match status" value="1"/>
</dbReference>
<protein>
    <submittedName>
        <fullName evidence="6">Uncharacterized protein</fullName>
    </submittedName>
</protein>
<feature type="domain" description="Disease resistance R13L4/SHOC-2-like LRR" evidence="4">
    <location>
        <begin position="282"/>
        <end position="363"/>
    </location>
</feature>
<dbReference type="Pfam" id="PF25245">
    <property type="entry name" value="TPR_At1g68980"/>
    <property type="match status" value="1"/>
</dbReference>
<keyword evidence="7" id="KW-1185">Reference proteome</keyword>
<keyword evidence="3" id="KW-0677">Repeat</keyword>
<feature type="domain" description="At1g68980-like TPR repeats" evidence="5">
    <location>
        <begin position="74"/>
        <end position="127"/>
    </location>
</feature>
<dbReference type="PROSITE" id="PS51450">
    <property type="entry name" value="LRR"/>
    <property type="match status" value="2"/>
</dbReference>
<name>A0A8X7Q5N5_BRACI</name>